<gene>
    <name evidence="1" type="ORF">C5748_02595</name>
</gene>
<accession>A0A2S9IX77</accession>
<dbReference type="Proteomes" id="UP000239434">
    <property type="component" value="Unassembled WGS sequence"/>
</dbReference>
<evidence type="ECO:0000313" key="2">
    <source>
        <dbReference type="Proteomes" id="UP000239434"/>
    </source>
</evidence>
<dbReference type="AlphaFoldDB" id="A0A2S9IX77"/>
<keyword evidence="2" id="KW-1185">Reference proteome</keyword>
<organism evidence="1 2">
    <name type="scientific">Phyllobacterium phragmitis</name>
    <dbReference type="NCBI Taxonomy" id="2670329"/>
    <lineage>
        <taxon>Bacteria</taxon>
        <taxon>Pseudomonadati</taxon>
        <taxon>Pseudomonadota</taxon>
        <taxon>Alphaproteobacteria</taxon>
        <taxon>Hyphomicrobiales</taxon>
        <taxon>Phyllobacteriaceae</taxon>
        <taxon>Phyllobacterium</taxon>
    </lineage>
</organism>
<reference evidence="1 2" key="1">
    <citation type="submission" date="2018-02" db="EMBL/GenBank/DDBJ databases">
        <title>The draft genome of Phyllobacterium sp. 1N-3.</title>
        <authorList>
            <person name="Liu L."/>
            <person name="Li L."/>
            <person name="Zhang X."/>
            <person name="Wang T."/>
            <person name="Liang L."/>
        </authorList>
    </citation>
    <scope>NUCLEOTIDE SEQUENCE [LARGE SCALE GENOMIC DNA]</scope>
    <source>
        <strain evidence="1 2">1N-3</strain>
    </source>
</reference>
<dbReference type="EMBL" id="PVBR01000002">
    <property type="protein sequence ID" value="PRD45131.1"/>
    <property type="molecule type" value="Genomic_DNA"/>
</dbReference>
<evidence type="ECO:0000313" key="1">
    <source>
        <dbReference type="EMBL" id="PRD45131.1"/>
    </source>
</evidence>
<proteinExistence type="predicted"/>
<sequence length="62" mass="7496">MTRIYQLCVLPVSQLFARALACLERPLFAMAHDTDEIAARRRRRTERVEDDVLWCWKQRGFW</sequence>
<name>A0A2S9IX77_9HYPH</name>
<protein>
    <submittedName>
        <fullName evidence="1">Uncharacterized protein</fullName>
    </submittedName>
</protein>
<dbReference type="RefSeq" id="WP_105740386.1">
    <property type="nucleotide sequence ID" value="NZ_PVBR01000002.1"/>
</dbReference>
<comment type="caution">
    <text evidence="1">The sequence shown here is derived from an EMBL/GenBank/DDBJ whole genome shotgun (WGS) entry which is preliminary data.</text>
</comment>